<dbReference type="CDD" id="cd00086">
    <property type="entry name" value="homeodomain"/>
    <property type="match status" value="1"/>
</dbReference>
<evidence type="ECO:0000256" key="6">
    <source>
        <dbReference type="ARBA" id="ARBA00038425"/>
    </source>
</evidence>
<dbReference type="PANTHER" id="PTHR24338">
    <property type="entry name" value="HOMEOBOX PROTEIN MSX"/>
    <property type="match status" value="1"/>
</dbReference>
<dbReference type="InterPro" id="IPR009057">
    <property type="entry name" value="Homeodomain-like_sf"/>
</dbReference>
<dbReference type="InterPro" id="IPR001356">
    <property type="entry name" value="HD"/>
</dbReference>
<feature type="region of interest" description="Disordered" evidence="9">
    <location>
        <begin position="106"/>
        <end position="170"/>
    </location>
</feature>
<reference evidence="11" key="1">
    <citation type="journal article" date="2005" name="Curr. Biol.">
        <title>Remodelling of the homeobox gene complement in the tunicate Oikopleura dioica.</title>
        <authorList>
            <person name="Edvardsen R.B."/>
            <person name="Seo H.C."/>
            <person name="Jensen M.F."/>
            <person name="Mialon A."/>
            <person name="Mikhaleva J."/>
            <person name="Bjordal M."/>
            <person name="Cartry J."/>
            <person name="Reinhardt R."/>
            <person name="Weissenbach J."/>
            <person name="Wincker P."/>
            <person name="Chourrout D."/>
        </authorList>
    </citation>
    <scope>NUCLEOTIDE SEQUENCE</scope>
</reference>
<comment type="similarity">
    <text evidence="6">Belongs to the Msh homeobox family.</text>
</comment>
<evidence type="ECO:0000256" key="4">
    <source>
        <dbReference type="ARBA" id="ARBA00023155"/>
    </source>
</evidence>
<keyword evidence="2" id="KW-0217">Developmental protein</keyword>
<dbReference type="PROSITE" id="PS50071">
    <property type="entry name" value="HOMEOBOX_2"/>
    <property type="match status" value="1"/>
</dbReference>
<sequence>MPGLNFSVDWIISDSSRQHSVGSPSSEGSDGSSSPTQTVNRVTPNSPFGVPFGFIHPAILLHQQQQAQQAHQALILQQFQLKRQQQLAAVQKTQLDQEIKQEITAKSTTKQEKSVNRLSTGPPSDSSEGSASPPAKSPPKSDENKPTLVSNLRRHKRDRKPRTPFSSEQLERLESRFADKQYLTIPERAEFSNELSLTETQVKIWFQNRRAKQKRLAEAEIEKVRYMVGTAQAQARMGLLNSHFPGLSTPMP</sequence>
<dbReference type="PROSITE" id="PS00027">
    <property type="entry name" value="HOMEOBOX_1"/>
    <property type="match status" value="1"/>
</dbReference>
<organism evidence="11">
    <name type="scientific">Oikopleura dioica</name>
    <name type="common">Tunicate</name>
    <dbReference type="NCBI Taxonomy" id="34765"/>
    <lineage>
        <taxon>Eukaryota</taxon>
        <taxon>Metazoa</taxon>
        <taxon>Chordata</taxon>
        <taxon>Tunicata</taxon>
        <taxon>Appendicularia</taxon>
        <taxon>Copelata</taxon>
        <taxon>Oikopleuridae</taxon>
        <taxon>Oikopleura</taxon>
    </lineage>
</organism>
<dbReference type="GO" id="GO:0000981">
    <property type="term" value="F:DNA-binding transcription factor activity, RNA polymerase II-specific"/>
    <property type="evidence" value="ECO:0007669"/>
    <property type="project" value="InterPro"/>
</dbReference>
<feature type="compositionally biased region" description="Polar residues" evidence="9">
    <location>
        <begin position="35"/>
        <end position="45"/>
    </location>
</feature>
<evidence type="ECO:0000256" key="1">
    <source>
        <dbReference type="ARBA" id="ARBA00004123"/>
    </source>
</evidence>
<keyword evidence="3 7" id="KW-0238">DNA-binding</keyword>
<name>Q5EVL0_OIKDI</name>
<dbReference type="Pfam" id="PF00046">
    <property type="entry name" value="Homeodomain"/>
    <property type="match status" value="1"/>
</dbReference>
<evidence type="ECO:0000256" key="3">
    <source>
        <dbReference type="ARBA" id="ARBA00023125"/>
    </source>
</evidence>
<dbReference type="SMART" id="SM00389">
    <property type="entry name" value="HOX"/>
    <property type="match status" value="1"/>
</dbReference>
<dbReference type="GO" id="GO:0048598">
    <property type="term" value="P:embryonic morphogenesis"/>
    <property type="evidence" value="ECO:0007669"/>
    <property type="project" value="TreeGrafter"/>
</dbReference>
<evidence type="ECO:0000313" key="11">
    <source>
        <dbReference type="EMBL" id="AAW24005.1"/>
    </source>
</evidence>
<dbReference type="SUPFAM" id="SSF46689">
    <property type="entry name" value="Homeodomain-like"/>
    <property type="match status" value="1"/>
</dbReference>
<feature type="compositionally biased region" description="Basic and acidic residues" evidence="9">
    <location>
        <begin position="106"/>
        <end position="115"/>
    </location>
</feature>
<evidence type="ECO:0000256" key="5">
    <source>
        <dbReference type="ARBA" id="ARBA00023242"/>
    </source>
</evidence>
<evidence type="ECO:0000256" key="8">
    <source>
        <dbReference type="RuleBase" id="RU000682"/>
    </source>
</evidence>
<feature type="compositionally biased region" description="Low complexity" evidence="9">
    <location>
        <begin position="20"/>
        <end position="34"/>
    </location>
</feature>
<evidence type="ECO:0000259" key="10">
    <source>
        <dbReference type="PROSITE" id="PS50071"/>
    </source>
</evidence>
<feature type="DNA-binding region" description="Homeobox" evidence="7">
    <location>
        <begin position="158"/>
        <end position="217"/>
    </location>
</feature>
<keyword evidence="5 7" id="KW-0539">Nucleus</keyword>
<dbReference type="EMBL" id="AY705658">
    <property type="protein sequence ID" value="AAW24005.1"/>
    <property type="molecule type" value="Genomic_DNA"/>
</dbReference>
<dbReference type="InterPro" id="IPR017970">
    <property type="entry name" value="Homeobox_CS"/>
</dbReference>
<evidence type="ECO:0000256" key="9">
    <source>
        <dbReference type="SAM" id="MobiDB-lite"/>
    </source>
</evidence>
<proteinExistence type="inferred from homology"/>
<dbReference type="AlphaFoldDB" id="Q5EVL0"/>
<accession>Q5EVL0</accession>
<feature type="compositionally biased region" description="Basic residues" evidence="9">
    <location>
        <begin position="152"/>
        <end position="162"/>
    </location>
</feature>
<dbReference type="InterPro" id="IPR050674">
    <property type="entry name" value="Msh_Homeobox_Regulators"/>
</dbReference>
<dbReference type="GO" id="GO:0000977">
    <property type="term" value="F:RNA polymerase II transcription regulatory region sequence-specific DNA binding"/>
    <property type="evidence" value="ECO:0007669"/>
    <property type="project" value="TreeGrafter"/>
</dbReference>
<feature type="region of interest" description="Disordered" evidence="9">
    <location>
        <begin position="16"/>
        <end position="45"/>
    </location>
</feature>
<gene>
    <name evidence="11" type="primary">Msx</name>
</gene>
<dbReference type="InterPro" id="IPR020479">
    <property type="entry name" value="HD_metazoa"/>
</dbReference>
<dbReference type="PANTHER" id="PTHR24338:SF0">
    <property type="entry name" value="MUSCLE SEGMENTATION HOMEOBOX"/>
    <property type="match status" value="1"/>
</dbReference>
<feature type="compositionally biased region" description="Polar residues" evidence="9">
    <location>
        <begin position="116"/>
        <end position="129"/>
    </location>
</feature>
<protein>
    <submittedName>
        <fullName evidence="11">Homeodomain protein Msx</fullName>
    </submittedName>
</protein>
<evidence type="ECO:0000256" key="7">
    <source>
        <dbReference type="PROSITE-ProRule" id="PRU00108"/>
    </source>
</evidence>
<keyword evidence="4 7" id="KW-0371">Homeobox</keyword>
<evidence type="ECO:0000256" key="2">
    <source>
        <dbReference type="ARBA" id="ARBA00022473"/>
    </source>
</evidence>
<dbReference type="PRINTS" id="PR00024">
    <property type="entry name" value="HOMEOBOX"/>
</dbReference>
<dbReference type="GO" id="GO:0005634">
    <property type="term" value="C:nucleus"/>
    <property type="evidence" value="ECO:0007669"/>
    <property type="project" value="UniProtKB-SubCell"/>
</dbReference>
<dbReference type="Gene3D" id="1.10.10.60">
    <property type="entry name" value="Homeodomain-like"/>
    <property type="match status" value="1"/>
</dbReference>
<feature type="domain" description="Homeobox" evidence="10">
    <location>
        <begin position="156"/>
        <end position="216"/>
    </location>
</feature>
<comment type="subcellular location">
    <subcellularLocation>
        <location evidence="1 7 8">Nucleus</location>
    </subcellularLocation>
</comment>